<feature type="transmembrane region" description="Helical" evidence="12">
    <location>
        <begin position="458"/>
        <end position="484"/>
    </location>
</feature>
<dbReference type="InterPro" id="IPR043458">
    <property type="entry name" value="GPR158/179"/>
</dbReference>
<keyword evidence="10" id="KW-0807">Transducer</keyword>
<sequence length="761" mass="85921">MRFHLKPHYFSFHPLDISARHQLLTINISNRLILITFLAVALFPIYGVLTVEPLLQTQQQELINDAENQLATCETKAFDEVPPEPFYEASDVTIEAARKLGQYISDASKDSKSTSKYPPSKVELFHKQANLLAIEALKEDENLLAFALAAPLASIAVVQFRDKVDNKSTTNHTFLQTYWRELGFAWNQTDGAQFWGAPFRDCGPLRGRWLWPFSVTVVVQNIKTVASAFIPADQDVCNDALEPIFGKKHSCDRETTFCLATESDTSSDSSSSPLSSSQLFIPRPKYACLCRDGFYIPNETFQGFTSDKIESDGSNFTCKPCPTGCSCDKNGMCIYGTDEEDDFLTESVLRASIGAILGCCFLCCFLIGLTVFRRRKCKIIATGMWTILETILLGILFLYSAVAIHFLPATSTRCMLEPWLREFGFIICYGAIVLKLYRHLVEFRTRKAHRYVVRDLDLLRYLCAMIVAVLCYLAAFTALCFDYLDYSQLIWNVEMENVTTLNMCKPLKWDYVTQAGEMLILIFGIQLAYASRNSPIKGERQYLVASILVEFIVSTIYYVIRDWYLSEFNPTTLFLALFIRSQLTNTITMVLIFLPKLYFQHRQLLPSNQMDVSFRFPVYGFKGATESSHHHGLSGYAGICIGDPEIGDLTISEMSPEEIRAELKRLYTQLEYLKNKTLCQGNPHISKRRGGRKVAHRRFSLQKKGSRDKALSAKHRRPPPSQEVEITEAEPSRTPEDSVCSAEGPTDTGTGGEMSGISTSK</sequence>
<evidence type="ECO:0000256" key="10">
    <source>
        <dbReference type="ARBA" id="ARBA00023224"/>
    </source>
</evidence>
<proteinExistence type="inferred from homology"/>
<evidence type="ECO:0000256" key="7">
    <source>
        <dbReference type="ARBA" id="ARBA00023136"/>
    </source>
</evidence>
<dbReference type="InterPro" id="IPR017978">
    <property type="entry name" value="GPCR_3_C"/>
</dbReference>
<dbReference type="PANTHER" id="PTHR32546">
    <property type="entry name" value="G-PROTEIN COUPLED RECEPTOR 158-RELATED"/>
    <property type="match status" value="1"/>
</dbReference>
<dbReference type="CDD" id="cd15293">
    <property type="entry name" value="7tmC_GPR158-like"/>
    <property type="match status" value="1"/>
</dbReference>
<evidence type="ECO:0000256" key="1">
    <source>
        <dbReference type="ARBA" id="ARBA00004651"/>
    </source>
</evidence>
<keyword evidence="4 12" id="KW-0812">Transmembrane</keyword>
<feature type="transmembrane region" description="Helical" evidence="12">
    <location>
        <begin position="572"/>
        <end position="594"/>
    </location>
</feature>
<name>A0A9P0NCS7_9DIPT</name>
<evidence type="ECO:0000256" key="6">
    <source>
        <dbReference type="ARBA" id="ARBA00023040"/>
    </source>
</evidence>
<evidence type="ECO:0000256" key="12">
    <source>
        <dbReference type="SAM" id="Phobius"/>
    </source>
</evidence>
<feature type="transmembrane region" description="Helical" evidence="12">
    <location>
        <begin position="419"/>
        <end position="437"/>
    </location>
</feature>
<feature type="transmembrane region" description="Helical" evidence="12">
    <location>
        <begin position="353"/>
        <end position="372"/>
    </location>
</feature>
<keyword evidence="3" id="KW-1003">Cell membrane</keyword>
<dbReference type="Pfam" id="PF00003">
    <property type="entry name" value="7tm_3"/>
    <property type="match status" value="1"/>
</dbReference>
<dbReference type="GO" id="GO:0004930">
    <property type="term" value="F:G protein-coupled receptor activity"/>
    <property type="evidence" value="ECO:0007669"/>
    <property type="project" value="UniProtKB-KW"/>
</dbReference>
<keyword evidence="7 12" id="KW-0472">Membrane</keyword>
<dbReference type="PROSITE" id="PS50259">
    <property type="entry name" value="G_PROTEIN_RECEP_F3_4"/>
    <property type="match status" value="1"/>
</dbReference>
<feature type="domain" description="G-protein coupled receptors family 3 profile" evidence="13">
    <location>
        <begin position="390"/>
        <end position="598"/>
    </location>
</feature>
<dbReference type="Proteomes" id="UP001153620">
    <property type="component" value="Chromosome 1"/>
</dbReference>
<evidence type="ECO:0000256" key="4">
    <source>
        <dbReference type="ARBA" id="ARBA00022692"/>
    </source>
</evidence>
<comment type="subcellular location">
    <subcellularLocation>
        <location evidence="1">Cell membrane</location>
        <topology evidence="1">Multi-pass membrane protein</topology>
    </subcellularLocation>
</comment>
<feature type="transmembrane region" description="Helical" evidence="12">
    <location>
        <begin position="542"/>
        <end position="560"/>
    </location>
</feature>
<feature type="region of interest" description="Disordered" evidence="11">
    <location>
        <begin position="681"/>
        <end position="761"/>
    </location>
</feature>
<comment type="similarity">
    <text evidence="2">Belongs to the G-protein coupled receptor 3 family.</text>
</comment>
<evidence type="ECO:0000259" key="13">
    <source>
        <dbReference type="PROSITE" id="PS50259"/>
    </source>
</evidence>
<evidence type="ECO:0000256" key="3">
    <source>
        <dbReference type="ARBA" id="ARBA00022475"/>
    </source>
</evidence>
<dbReference type="PANTHER" id="PTHR32546:SF26">
    <property type="entry name" value="SMOG, ISOFORM D"/>
    <property type="match status" value="1"/>
</dbReference>
<gene>
    <name evidence="14" type="ORF">CHIRRI_LOCUS1626</name>
</gene>
<evidence type="ECO:0000313" key="15">
    <source>
        <dbReference type="Proteomes" id="UP001153620"/>
    </source>
</evidence>
<evidence type="ECO:0000256" key="5">
    <source>
        <dbReference type="ARBA" id="ARBA00022989"/>
    </source>
</evidence>
<keyword evidence="9" id="KW-0325">Glycoprotein</keyword>
<keyword evidence="15" id="KW-1185">Reference proteome</keyword>
<evidence type="ECO:0000256" key="2">
    <source>
        <dbReference type="ARBA" id="ARBA00007242"/>
    </source>
</evidence>
<keyword evidence="6" id="KW-0297">G-protein coupled receptor</keyword>
<reference evidence="14" key="2">
    <citation type="submission" date="2022-10" db="EMBL/GenBank/DDBJ databases">
        <authorList>
            <consortium name="ENA_rothamsted_submissions"/>
            <consortium name="culmorum"/>
            <person name="King R."/>
        </authorList>
    </citation>
    <scope>NUCLEOTIDE SEQUENCE</scope>
</reference>
<organism evidence="14 15">
    <name type="scientific">Chironomus riparius</name>
    <dbReference type="NCBI Taxonomy" id="315576"/>
    <lineage>
        <taxon>Eukaryota</taxon>
        <taxon>Metazoa</taxon>
        <taxon>Ecdysozoa</taxon>
        <taxon>Arthropoda</taxon>
        <taxon>Hexapoda</taxon>
        <taxon>Insecta</taxon>
        <taxon>Pterygota</taxon>
        <taxon>Neoptera</taxon>
        <taxon>Endopterygota</taxon>
        <taxon>Diptera</taxon>
        <taxon>Nematocera</taxon>
        <taxon>Chironomoidea</taxon>
        <taxon>Chironomidae</taxon>
        <taxon>Chironominae</taxon>
        <taxon>Chironomus</taxon>
    </lineage>
</organism>
<evidence type="ECO:0000256" key="9">
    <source>
        <dbReference type="ARBA" id="ARBA00023180"/>
    </source>
</evidence>
<keyword evidence="8" id="KW-0675">Receptor</keyword>
<dbReference type="EMBL" id="OU895877">
    <property type="protein sequence ID" value="CAH1710427.1"/>
    <property type="molecule type" value="Genomic_DNA"/>
</dbReference>
<evidence type="ECO:0000313" key="14">
    <source>
        <dbReference type="EMBL" id="CAH1710427.1"/>
    </source>
</evidence>
<evidence type="ECO:0000256" key="11">
    <source>
        <dbReference type="SAM" id="MobiDB-lite"/>
    </source>
</evidence>
<protein>
    <recommendedName>
        <fullName evidence="13">G-protein coupled receptors family 3 profile domain-containing protein</fullName>
    </recommendedName>
</protein>
<feature type="compositionally biased region" description="Basic residues" evidence="11">
    <location>
        <begin position="685"/>
        <end position="704"/>
    </location>
</feature>
<dbReference type="OrthoDB" id="17346at2759"/>
<feature type="transmembrane region" description="Helical" evidence="12">
    <location>
        <begin position="511"/>
        <end position="530"/>
    </location>
</feature>
<feature type="transmembrane region" description="Helical" evidence="12">
    <location>
        <begin position="384"/>
        <end position="407"/>
    </location>
</feature>
<evidence type="ECO:0000256" key="8">
    <source>
        <dbReference type="ARBA" id="ARBA00023170"/>
    </source>
</evidence>
<dbReference type="GO" id="GO:0005886">
    <property type="term" value="C:plasma membrane"/>
    <property type="evidence" value="ECO:0007669"/>
    <property type="project" value="UniProtKB-SubCell"/>
</dbReference>
<feature type="transmembrane region" description="Helical" evidence="12">
    <location>
        <begin position="32"/>
        <end position="49"/>
    </location>
</feature>
<reference evidence="14" key="1">
    <citation type="submission" date="2022-01" db="EMBL/GenBank/DDBJ databases">
        <authorList>
            <person name="King R."/>
        </authorList>
    </citation>
    <scope>NUCLEOTIDE SEQUENCE</scope>
</reference>
<accession>A0A9P0NCS7</accession>
<dbReference type="AlphaFoldDB" id="A0A9P0NCS7"/>
<keyword evidence="5 12" id="KW-1133">Transmembrane helix</keyword>